<keyword evidence="7" id="KW-1185">Reference proteome</keyword>
<evidence type="ECO:0000313" key="7">
    <source>
        <dbReference type="Proteomes" id="UP000321638"/>
    </source>
</evidence>
<comment type="caution">
    <text evidence="6">The sequence shown here is derived from an EMBL/GenBank/DDBJ whole genome shotgun (WGS) entry which is preliminary data.</text>
</comment>
<dbReference type="GO" id="GO:0004813">
    <property type="term" value="F:alanine-tRNA ligase activity"/>
    <property type="evidence" value="ECO:0007669"/>
    <property type="project" value="InterPro"/>
</dbReference>
<keyword evidence="4" id="KW-0862">Zinc</keyword>
<reference evidence="6 7" key="1">
    <citation type="submission" date="2019-06" db="EMBL/GenBank/DDBJ databases">
        <title>New taxonomy in bacterial strain CC-CFT640, isolated from vineyard.</title>
        <authorList>
            <person name="Lin S.-Y."/>
            <person name="Tsai C.-F."/>
            <person name="Young C.-C."/>
        </authorList>
    </citation>
    <scope>NUCLEOTIDE SEQUENCE [LARGE SCALE GENOMIC DNA]</scope>
    <source>
        <strain evidence="6 7">CC-CFT640</strain>
    </source>
</reference>
<dbReference type="PROSITE" id="PS50860">
    <property type="entry name" value="AA_TRNA_LIGASE_II_ALA"/>
    <property type="match status" value="1"/>
</dbReference>
<dbReference type="AlphaFoldDB" id="A0A5C8PMY6"/>
<dbReference type="SMART" id="SM00863">
    <property type="entry name" value="tRNA_SAD"/>
    <property type="match status" value="1"/>
</dbReference>
<organism evidence="6 7">
    <name type="scientific">Vineibacter terrae</name>
    <dbReference type="NCBI Taxonomy" id="2586908"/>
    <lineage>
        <taxon>Bacteria</taxon>
        <taxon>Pseudomonadati</taxon>
        <taxon>Pseudomonadota</taxon>
        <taxon>Alphaproteobacteria</taxon>
        <taxon>Hyphomicrobiales</taxon>
        <taxon>Vineibacter</taxon>
    </lineage>
</organism>
<evidence type="ECO:0000256" key="2">
    <source>
        <dbReference type="ARBA" id="ARBA00004496"/>
    </source>
</evidence>
<proteinExistence type="predicted"/>
<dbReference type="GO" id="GO:0046872">
    <property type="term" value="F:metal ion binding"/>
    <property type="evidence" value="ECO:0007669"/>
    <property type="project" value="UniProtKB-KW"/>
</dbReference>
<dbReference type="PANTHER" id="PTHR43462">
    <property type="entry name" value="ALANYL-TRNA EDITING PROTEIN"/>
    <property type="match status" value="1"/>
</dbReference>
<dbReference type="SUPFAM" id="SSF50447">
    <property type="entry name" value="Translation proteins"/>
    <property type="match status" value="1"/>
</dbReference>
<evidence type="ECO:0000256" key="4">
    <source>
        <dbReference type="ARBA" id="ARBA00022833"/>
    </source>
</evidence>
<dbReference type="GO" id="GO:0002161">
    <property type="term" value="F:aminoacyl-tRNA deacylase activity"/>
    <property type="evidence" value="ECO:0007669"/>
    <property type="project" value="UniProtKB-ARBA"/>
</dbReference>
<gene>
    <name evidence="6" type="ORF">FHP25_12525</name>
</gene>
<dbReference type="InterPro" id="IPR009000">
    <property type="entry name" value="Transl_B-barrel_sf"/>
</dbReference>
<dbReference type="InterPro" id="IPR018165">
    <property type="entry name" value="Ala-tRNA-synth_IIc_core"/>
</dbReference>
<dbReference type="GO" id="GO:0003676">
    <property type="term" value="F:nucleic acid binding"/>
    <property type="evidence" value="ECO:0007669"/>
    <property type="project" value="InterPro"/>
</dbReference>
<dbReference type="GO" id="GO:0005524">
    <property type="term" value="F:ATP binding"/>
    <property type="evidence" value="ECO:0007669"/>
    <property type="project" value="InterPro"/>
</dbReference>
<evidence type="ECO:0000256" key="1">
    <source>
        <dbReference type="ARBA" id="ARBA00001947"/>
    </source>
</evidence>
<evidence type="ECO:0000256" key="3">
    <source>
        <dbReference type="ARBA" id="ARBA00022723"/>
    </source>
</evidence>
<dbReference type="RefSeq" id="WP_147847279.1">
    <property type="nucleotide sequence ID" value="NZ_VDUZ01000012.1"/>
</dbReference>
<dbReference type="GO" id="GO:0005737">
    <property type="term" value="C:cytoplasm"/>
    <property type="evidence" value="ECO:0007669"/>
    <property type="project" value="UniProtKB-SubCell"/>
</dbReference>
<accession>A0A5C8PMY6</accession>
<dbReference type="GO" id="GO:0006419">
    <property type="term" value="P:alanyl-tRNA aminoacylation"/>
    <property type="evidence" value="ECO:0007669"/>
    <property type="project" value="InterPro"/>
</dbReference>
<dbReference type="PANTHER" id="PTHR43462:SF1">
    <property type="entry name" value="ALANYL-TRNA EDITING PROTEIN AARSD1"/>
    <property type="match status" value="1"/>
</dbReference>
<dbReference type="OrthoDB" id="9812949at2"/>
<protein>
    <submittedName>
        <fullName evidence="6">Alanyl-tRNA editing protein</fullName>
    </submittedName>
</protein>
<dbReference type="Gene3D" id="3.30.980.10">
    <property type="entry name" value="Threonyl-trna Synthetase, Chain A, domain 2"/>
    <property type="match status" value="1"/>
</dbReference>
<keyword evidence="3" id="KW-0479">Metal-binding</keyword>
<dbReference type="InterPro" id="IPR012947">
    <property type="entry name" value="tRNA_SAD"/>
</dbReference>
<evidence type="ECO:0000313" key="6">
    <source>
        <dbReference type="EMBL" id="TXL75918.1"/>
    </source>
</evidence>
<dbReference type="EMBL" id="VDUZ01000012">
    <property type="protein sequence ID" value="TXL75918.1"/>
    <property type="molecule type" value="Genomic_DNA"/>
</dbReference>
<name>A0A5C8PMY6_9HYPH</name>
<dbReference type="Gene3D" id="2.40.30.130">
    <property type="match status" value="1"/>
</dbReference>
<dbReference type="Pfam" id="PF07973">
    <property type="entry name" value="tRNA_SAD"/>
    <property type="match status" value="1"/>
</dbReference>
<dbReference type="InterPro" id="IPR018163">
    <property type="entry name" value="Thr/Ala-tRNA-synth_IIc_edit"/>
</dbReference>
<evidence type="ECO:0000259" key="5">
    <source>
        <dbReference type="PROSITE" id="PS50860"/>
    </source>
</evidence>
<feature type="domain" description="Alanyl-transfer RNA synthetases family profile" evidence="5">
    <location>
        <begin position="1"/>
        <end position="236"/>
    </location>
</feature>
<dbReference type="Proteomes" id="UP000321638">
    <property type="component" value="Unassembled WGS sequence"/>
</dbReference>
<dbReference type="SUPFAM" id="SSF55186">
    <property type="entry name" value="ThrRS/AlaRS common domain"/>
    <property type="match status" value="1"/>
</dbReference>
<sequence>MPGTIRLYLQDDHCVDATATVVAVRGAALAIDRTCFYPGGGGQPPDQGRIEPAGGPALEVVSVHAGEDALVWHVCAPPPSPDIVGRPVRLAVDPVRRRALARYHTVLHVLNTIALRDYGAWITGVQIGVDYSRIDFKWDGFTTALSAELEDKVNAVLGASRPLRSYYISEDEFRRREDLLRTLEVRPPVVQGRVRVVEIEGFDAQACGGTHMPTTGDVGRFSIFRTENKGRINKRLYVRLDEPVPGAIPGGVRDLF</sequence>
<comment type="cofactor">
    <cofactor evidence="1">
        <name>Zn(2+)</name>
        <dbReference type="ChEBI" id="CHEBI:29105"/>
    </cofactor>
</comment>
<dbReference type="InterPro" id="IPR051335">
    <property type="entry name" value="Alanyl-tRNA_Editing_Enzymes"/>
</dbReference>
<comment type="subcellular location">
    <subcellularLocation>
        <location evidence="2">Cytoplasm</location>
    </subcellularLocation>
</comment>